<dbReference type="EMBL" id="QUNO01000029">
    <property type="protein sequence ID" value="REH27674.1"/>
    <property type="molecule type" value="Genomic_DNA"/>
</dbReference>
<evidence type="ECO:0008006" key="4">
    <source>
        <dbReference type="Google" id="ProtNLM"/>
    </source>
</evidence>
<name>A0A3E0GUB9_9PSEU</name>
<dbReference type="Proteomes" id="UP000256269">
    <property type="component" value="Unassembled WGS sequence"/>
</dbReference>
<proteinExistence type="predicted"/>
<accession>A0A3E0GUB9</accession>
<reference evidence="2 3" key="1">
    <citation type="submission" date="2018-08" db="EMBL/GenBank/DDBJ databases">
        <title>Genomic Encyclopedia of Archaeal and Bacterial Type Strains, Phase II (KMG-II): from individual species to whole genera.</title>
        <authorList>
            <person name="Goeker M."/>
        </authorList>
    </citation>
    <scope>NUCLEOTIDE SEQUENCE [LARGE SCALE GENOMIC DNA]</scope>
    <source>
        <strain evidence="2 3">DSM 45791</strain>
    </source>
</reference>
<keyword evidence="1" id="KW-1133">Transmembrane helix</keyword>
<keyword evidence="3" id="KW-1185">Reference proteome</keyword>
<dbReference type="RefSeq" id="WP_116181678.1">
    <property type="nucleotide sequence ID" value="NZ_CP144375.1"/>
</dbReference>
<gene>
    <name evidence="2" type="ORF">BCF44_12962</name>
</gene>
<comment type="caution">
    <text evidence="2">The sequence shown here is derived from an EMBL/GenBank/DDBJ whole genome shotgun (WGS) entry which is preliminary data.</text>
</comment>
<feature type="transmembrane region" description="Helical" evidence="1">
    <location>
        <begin position="188"/>
        <end position="208"/>
    </location>
</feature>
<feature type="transmembrane region" description="Helical" evidence="1">
    <location>
        <begin position="137"/>
        <end position="157"/>
    </location>
</feature>
<keyword evidence="1" id="KW-0472">Membrane</keyword>
<dbReference type="AlphaFoldDB" id="A0A3E0GUB9"/>
<evidence type="ECO:0000256" key="1">
    <source>
        <dbReference type="SAM" id="Phobius"/>
    </source>
</evidence>
<sequence>MDPARLIRTVLAAAVVGGPLAACVGGLLSPAIHENGAVSIARNAAADPLGNGTHLAMFALASFLLPLSAVGLAWLAYPRTPWLATIGGLLAVLGWLPYSALTALDDLADQMAHLPNAASYAALYDRFSVDPVMNPLLVVYIVGHLVAYVLLGIALLSADAVPRWSAWGLIVSSPLTIATFVLPGRPIAVGLAAITLIAVASVPAAWALGRPVTARSLPSPV</sequence>
<feature type="transmembrane region" description="Helical" evidence="1">
    <location>
        <begin position="164"/>
        <end position="182"/>
    </location>
</feature>
<organism evidence="2 3">
    <name type="scientific">Kutzneria buriramensis</name>
    <dbReference type="NCBI Taxonomy" id="1045776"/>
    <lineage>
        <taxon>Bacteria</taxon>
        <taxon>Bacillati</taxon>
        <taxon>Actinomycetota</taxon>
        <taxon>Actinomycetes</taxon>
        <taxon>Pseudonocardiales</taxon>
        <taxon>Pseudonocardiaceae</taxon>
        <taxon>Kutzneria</taxon>
    </lineage>
</organism>
<protein>
    <recommendedName>
        <fullName evidence="4">DUF4386 family protein</fullName>
    </recommendedName>
</protein>
<feature type="transmembrane region" description="Helical" evidence="1">
    <location>
        <begin position="82"/>
        <end position="101"/>
    </location>
</feature>
<dbReference type="OrthoDB" id="5148077at2"/>
<keyword evidence="1" id="KW-0812">Transmembrane</keyword>
<feature type="transmembrane region" description="Helical" evidence="1">
    <location>
        <begin position="56"/>
        <end position="75"/>
    </location>
</feature>
<evidence type="ECO:0000313" key="3">
    <source>
        <dbReference type="Proteomes" id="UP000256269"/>
    </source>
</evidence>
<evidence type="ECO:0000313" key="2">
    <source>
        <dbReference type="EMBL" id="REH27674.1"/>
    </source>
</evidence>